<dbReference type="EMBL" id="ACEC01000058">
    <property type="protein sequence ID" value="EEG30678.1"/>
    <property type="molecule type" value="Genomic_DNA"/>
</dbReference>
<gene>
    <name evidence="1" type="ORF">CLOSTMETH_01747</name>
</gene>
<organism evidence="1 2">
    <name type="scientific">[Clostridium] methylpentosum DSM 5476</name>
    <dbReference type="NCBI Taxonomy" id="537013"/>
    <lineage>
        <taxon>Bacteria</taxon>
        <taxon>Bacillati</taxon>
        <taxon>Bacillota</taxon>
        <taxon>Clostridia</taxon>
        <taxon>Eubacteriales</taxon>
        <taxon>Oscillospiraceae</taxon>
        <taxon>Oscillospiraceae incertae sedis</taxon>
    </lineage>
</organism>
<dbReference type="HOGENOM" id="CLU_134919_0_0_9"/>
<dbReference type="eggNOG" id="ENOG5032612">
    <property type="taxonomic scope" value="Bacteria"/>
</dbReference>
<proteinExistence type="predicted"/>
<sequence>MEETSNGIAKLSSVLDTRSKDLGDRNVLVDLGTIGMDYSLKPNSFPVAIPQGDYMICRSAAYSGGVFGSTSEELEEEYAHSHSVSYPSAMRRVQPGDTVLIVWAGNDAVVVDLVYPADRR</sequence>
<dbReference type="STRING" id="537013.CLOSTMETH_01747"/>
<dbReference type="Proteomes" id="UP000003340">
    <property type="component" value="Unassembled WGS sequence"/>
</dbReference>
<keyword evidence="2" id="KW-1185">Reference proteome</keyword>
<comment type="caution">
    <text evidence="1">The sequence shown here is derived from an EMBL/GenBank/DDBJ whole genome shotgun (WGS) entry which is preliminary data.</text>
</comment>
<reference evidence="1 2" key="1">
    <citation type="submission" date="2009-01" db="EMBL/GenBank/DDBJ databases">
        <authorList>
            <person name="Fulton L."/>
            <person name="Clifton S."/>
            <person name="Fulton B."/>
            <person name="Xu J."/>
            <person name="Minx P."/>
            <person name="Pepin K.H."/>
            <person name="Johnson M."/>
            <person name="Bhonagiri V."/>
            <person name="Nash W.E."/>
            <person name="Mardis E.R."/>
            <person name="Wilson R.K."/>
        </authorList>
    </citation>
    <scope>NUCLEOTIDE SEQUENCE [LARGE SCALE GENOMIC DNA]</scope>
    <source>
        <strain evidence="1 2">DSM 5476</strain>
    </source>
</reference>
<dbReference type="AlphaFoldDB" id="C0ED26"/>
<protein>
    <submittedName>
        <fullName evidence="1">Uncharacterized protein</fullName>
    </submittedName>
</protein>
<name>C0ED26_9FIRM</name>
<evidence type="ECO:0000313" key="1">
    <source>
        <dbReference type="EMBL" id="EEG30678.1"/>
    </source>
</evidence>
<reference evidence="1 2" key="2">
    <citation type="submission" date="2009-02" db="EMBL/GenBank/DDBJ databases">
        <title>Draft genome sequence of Clostridium methylpentosum (DSM 5476).</title>
        <authorList>
            <person name="Sudarsanam P."/>
            <person name="Ley R."/>
            <person name="Guruge J."/>
            <person name="Turnbaugh P.J."/>
            <person name="Mahowald M."/>
            <person name="Liep D."/>
            <person name="Gordon J."/>
        </authorList>
    </citation>
    <scope>NUCLEOTIDE SEQUENCE [LARGE SCALE GENOMIC DNA]</scope>
    <source>
        <strain evidence="1 2">DSM 5476</strain>
    </source>
</reference>
<accession>C0ED26</accession>
<evidence type="ECO:0000313" key="2">
    <source>
        <dbReference type="Proteomes" id="UP000003340"/>
    </source>
</evidence>